<sequence length="208" mass="23051">MLTALEVLTFCAEGVEALCPMPFRRRGSRGRSAHWQCSYMQGMPTAPHPKYLGREGDGSTKLGGPHLPAALAKRLRLLQAKASSEHVWFLLKEQEKGEATRKMSKRDVGLRFVMIMDSEERHSDNKRKVRPCSVGIPIKGEARHGGCMICPASSPSSLTHKSTANPVLLCVHFSLKANETRGAKAHPAGILLCVYFSKTFHYHLIEET</sequence>
<feature type="chain" id="PRO_5031162038" evidence="1">
    <location>
        <begin position="18"/>
        <end position="208"/>
    </location>
</feature>
<protein>
    <submittedName>
        <fullName evidence="2">Uncharacterized protein</fullName>
    </submittedName>
</protein>
<proteinExistence type="predicted"/>
<dbReference type="AlphaFoldDB" id="A0A7S3VI48"/>
<reference evidence="2" key="1">
    <citation type="submission" date="2021-01" db="EMBL/GenBank/DDBJ databases">
        <authorList>
            <person name="Corre E."/>
            <person name="Pelletier E."/>
            <person name="Niang G."/>
            <person name="Scheremetjew M."/>
            <person name="Finn R."/>
            <person name="Kale V."/>
            <person name="Holt S."/>
            <person name="Cochrane G."/>
            <person name="Meng A."/>
            <person name="Brown T."/>
            <person name="Cohen L."/>
        </authorList>
    </citation>
    <scope>NUCLEOTIDE SEQUENCE</scope>
    <source>
        <strain evidence="2">CCMP1320</strain>
    </source>
</reference>
<feature type="signal peptide" evidence="1">
    <location>
        <begin position="1"/>
        <end position="17"/>
    </location>
</feature>
<dbReference type="EMBL" id="HBIP01005824">
    <property type="protein sequence ID" value="CAE0487879.1"/>
    <property type="molecule type" value="Transcribed_RNA"/>
</dbReference>
<organism evidence="2">
    <name type="scientific">Dunaliella tertiolecta</name>
    <name type="common">Green alga</name>
    <dbReference type="NCBI Taxonomy" id="3047"/>
    <lineage>
        <taxon>Eukaryota</taxon>
        <taxon>Viridiplantae</taxon>
        <taxon>Chlorophyta</taxon>
        <taxon>core chlorophytes</taxon>
        <taxon>Chlorophyceae</taxon>
        <taxon>CS clade</taxon>
        <taxon>Chlamydomonadales</taxon>
        <taxon>Dunaliellaceae</taxon>
        <taxon>Dunaliella</taxon>
    </lineage>
</organism>
<keyword evidence="1" id="KW-0732">Signal</keyword>
<name>A0A7S3VI48_DUNTE</name>
<accession>A0A7S3VI48</accession>
<evidence type="ECO:0000313" key="2">
    <source>
        <dbReference type="EMBL" id="CAE0487879.1"/>
    </source>
</evidence>
<evidence type="ECO:0000256" key="1">
    <source>
        <dbReference type="SAM" id="SignalP"/>
    </source>
</evidence>
<gene>
    <name evidence="2" type="ORF">DTER00134_LOCUS2929</name>
</gene>